<keyword evidence="5" id="KW-1185">Reference proteome</keyword>
<organism evidence="4 5">
    <name type="scientific">Lepraria finkii</name>
    <dbReference type="NCBI Taxonomy" id="1340010"/>
    <lineage>
        <taxon>Eukaryota</taxon>
        <taxon>Fungi</taxon>
        <taxon>Dikarya</taxon>
        <taxon>Ascomycota</taxon>
        <taxon>Pezizomycotina</taxon>
        <taxon>Lecanoromycetes</taxon>
        <taxon>OSLEUM clade</taxon>
        <taxon>Lecanoromycetidae</taxon>
        <taxon>Lecanorales</taxon>
        <taxon>Lecanorineae</taxon>
        <taxon>Stereocaulaceae</taxon>
        <taxon>Lepraria</taxon>
    </lineage>
</organism>
<dbReference type="Pfam" id="PF05368">
    <property type="entry name" value="NmrA"/>
    <property type="match status" value="1"/>
</dbReference>
<keyword evidence="1" id="KW-0521">NADP</keyword>
<dbReference type="InterPro" id="IPR045312">
    <property type="entry name" value="PCBER-like"/>
</dbReference>
<name>A0ABR4BFW8_9LECA</name>
<evidence type="ECO:0000313" key="5">
    <source>
        <dbReference type="Proteomes" id="UP001590951"/>
    </source>
</evidence>
<keyword evidence="2" id="KW-0560">Oxidoreductase</keyword>
<dbReference type="EMBL" id="JBHFEH010000007">
    <property type="protein sequence ID" value="KAL2056711.1"/>
    <property type="molecule type" value="Genomic_DNA"/>
</dbReference>
<proteinExistence type="predicted"/>
<evidence type="ECO:0000256" key="2">
    <source>
        <dbReference type="ARBA" id="ARBA00023002"/>
    </source>
</evidence>
<dbReference type="Gene3D" id="3.40.50.720">
    <property type="entry name" value="NAD(P)-binding Rossmann-like Domain"/>
    <property type="match status" value="1"/>
</dbReference>
<dbReference type="Gene3D" id="3.90.25.10">
    <property type="entry name" value="UDP-galactose 4-epimerase, domain 1"/>
    <property type="match status" value="1"/>
</dbReference>
<evidence type="ECO:0000256" key="1">
    <source>
        <dbReference type="ARBA" id="ARBA00022857"/>
    </source>
</evidence>
<protein>
    <recommendedName>
        <fullName evidence="3">NmrA-like domain-containing protein</fullName>
    </recommendedName>
</protein>
<comment type="caution">
    <text evidence="4">The sequence shown here is derived from an EMBL/GenBank/DDBJ whole genome shotgun (WGS) entry which is preliminary data.</text>
</comment>
<feature type="domain" description="NmrA-like" evidence="3">
    <location>
        <begin position="7"/>
        <end position="233"/>
    </location>
</feature>
<dbReference type="PANTHER" id="PTHR47706:SF9">
    <property type="entry name" value="NMRA-LIKE DOMAIN-CONTAINING PROTEIN-RELATED"/>
    <property type="match status" value="1"/>
</dbReference>
<evidence type="ECO:0000313" key="4">
    <source>
        <dbReference type="EMBL" id="KAL2056711.1"/>
    </source>
</evidence>
<dbReference type="InterPro" id="IPR051609">
    <property type="entry name" value="NmrA/Isoflavone_reductase-like"/>
</dbReference>
<reference evidence="4 5" key="1">
    <citation type="submission" date="2024-09" db="EMBL/GenBank/DDBJ databases">
        <title>Rethinking Asexuality: The Enigmatic Case of Functional Sexual Genes in Lepraria (Stereocaulaceae).</title>
        <authorList>
            <person name="Doellman M."/>
            <person name="Sun Y."/>
            <person name="Barcenas-Pena A."/>
            <person name="Lumbsch H.T."/>
            <person name="Grewe F."/>
        </authorList>
    </citation>
    <scope>NUCLEOTIDE SEQUENCE [LARGE SCALE GENOMIC DNA]</scope>
    <source>
        <strain evidence="4 5">Grewe 0041</strain>
    </source>
</reference>
<dbReference type="PANTHER" id="PTHR47706">
    <property type="entry name" value="NMRA-LIKE FAMILY PROTEIN"/>
    <property type="match status" value="1"/>
</dbReference>
<dbReference type="SUPFAM" id="SSF51735">
    <property type="entry name" value="NAD(P)-binding Rossmann-fold domains"/>
    <property type="match status" value="1"/>
</dbReference>
<dbReference type="CDD" id="cd05259">
    <property type="entry name" value="PCBER_SDR_a"/>
    <property type="match status" value="1"/>
</dbReference>
<accession>A0ABR4BFW8</accession>
<dbReference type="InterPro" id="IPR036291">
    <property type="entry name" value="NAD(P)-bd_dom_sf"/>
</dbReference>
<sequence length="306" mass="33004">MSSQPLKNILLIGANGSLAPILIKHLSADPAFNLTILSREGSNSVTPANTKLVTLPTPYQAEALAPVLKRQDAVIDLIQPFDLEAHKTVIDVAIKAGVKRYIPPGFSAKGEDPYVTSRAPIAAVKAKIKEMLQSKEKEGLSWTSVVCGGFLDWGIKVGFLGLDTANCKAVLYNNGTQKMDLTLLSDIARAVIGILKHPKETENRYVCINTFFTSPAAVLSVLEKQIGQTFEREIRDAESANREGREAVERGDLSGSRDMMMGLMAGAEEGAVNGYGKDNDLLLGHGTRPEGEMEEVVGRVLKGDEV</sequence>
<dbReference type="Proteomes" id="UP001590951">
    <property type="component" value="Unassembled WGS sequence"/>
</dbReference>
<dbReference type="InterPro" id="IPR008030">
    <property type="entry name" value="NmrA-like"/>
</dbReference>
<gene>
    <name evidence="4" type="ORF">ABVK25_003105</name>
</gene>
<evidence type="ECO:0000259" key="3">
    <source>
        <dbReference type="Pfam" id="PF05368"/>
    </source>
</evidence>